<dbReference type="Proteomes" id="UP001139311">
    <property type="component" value="Unassembled WGS sequence"/>
</dbReference>
<dbReference type="RefSeq" id="WP_226613635.1">
    <property type="nucleotide sequence ID" value="NZ_JAJAQI010000060.1"/>
</dbReference>
<evidence type="ECO:0000313" key="1">
    <source>
        <dbReference type="EMBL" id="MCB4825006.1"/>
    </source>
</evidence>
<sequence length="73" mass="8289">MPQDKTPRPDDAHEKARDLAERALDDLAQGREREADRHIDQAKKLDEGALREVVQDLEEDAGSNPDAVKDRRD</sequence>
<name>A0A9X1IHN1_9PROT</name>
<reference evidence="1" key="1">
    <citation type="submission" date="2021-10" db="EMBL/GenBank/DDBJ databases">
        <title>Roseicella aerolatum sp. nov., isolated from aerosols of e-waste dismantling site.</title>
        <authorList>
            <person name="Qin T."/>
        </authorList>
    </citation>
    <scope>NUCLEOTIDE SEQUENCE</scope>
    <source>
        <strain evidence="1">GB24</strain>
    </source>
</reference>
<protein>
    <submittedName>
        <fullName evidence="1">Uncharacterized protein</fullName>
    </submittedName>
</protein>
<evidence type="ECO:0000313" key="2">
    <source>
        <dbReference type="Proteomes" id="UP001139311"/>
    </source>
</evidence>
<keyword evidence="2" id="KW-1185">Reference proteome</keyword>
<dbReference type="AlphaFoldDB" id="A0A9X1IHN1"/>
<dbReference type="EMBL" id="JAJAQI010000060">
    <property type="protein sequence ID" value="MCB4825006.1"/>
    <property type="molecule type" value="Genomic_DNA"/>
</dbReference>
<comment type="caution">
    <text evidence="1">The sequence shown here is derived from an EMBL/GenBank/DDBJ whole genome shotgun (WGS) entry which is preliminary data.</text>
</comment>
<organism evidence="1 2">
    <name type="scientific">Roseicella aerolata</name>
    <dbReference type="NCBI Taxonomy" id="2883479"/>
    <lineage>
        <taxon>Bacteria</taxon>
        <taxon>Pseudomonadati</taxon>
        <taxon>Pseudomonadota</taxon>
        <taxon>Alphaproteobacteria</taxon>
        <taxon>Acetobacterales</taxon>
        <taxon>Roseomonadaceae</taxon>
        <taxon>Roseicella</taxon>
    </lineage>
</organism>
<proteinExistence type="predicted"/>
<accession>A0A9X1IHN1</accession>
<gene>
    <name evidence="1" type="ORF">LHA35_25095</name>
</gene>